<keyword evidence="7" id="KW-1185">Reference proteome</keyword>
<feature type="domain" description="Calcineurin-like phosphoesterase" evidence="5">
    <location>
        <begin position="4"/>
        <end position="178"/>
    </location>
</feature>
<dbReference type="AlphaFoldDB" id="A0A918A2B0"/>
<dbReference type="InterPro" id="IPR004843">
    <property type="entry name" value="Calcineurin-like_PHP"/>
</dbReference>
<dbReference type="Proteomes" id="UP000660745">
    <property type="component" value="Unassembled WGS sequence"/>
</dbReference>
<dbReference type="RefSeq" id="WP_189137518.1">
    <property type="nucleotide sequence ID" value="NZ_BMNK01000002.1"/>
</dbReference>
<dbReference type="Pfam" id="PF00149">
    <property type="entry name" value="Metallophos"/>
    <property type="match status" value="1"/>
</dbReference>
<gene>
    <name evidence="6" type="primary">cpdA</name>
    <name evidence="6" type="ORF">GCM10012278_12570</name>
</gene>
<dbReference type="EMBL" id="BMNK01000002">
    <property type="protein sequence ID" value="GGP03021.1"/>
    <property type="molecule type" value="Genomic_DNA"/>
</dbReference>
<evidence type="ECO:0000313" key="7">
    <source>
        <dbReference type="Proteomes" id="UP000660745"/>
    </source>
</evidence>
<dbReference type="SUPFAM" id="SSF56300">
    <property type="entry name" value="Metallo-dependent phosphatases"/>
    <property type="match status" value="1"/>
</dbReference>
<organism evidence="6 7">
    <name type="scientific">Nonomuraea glycinis</name>
    <dbReference type="NCBI Taxonomy" id="2047744"/>
    <lineage>
        <taxon>Bacteria</taxon>
        <taxon>Bacillati</taxon>
        <taxon>Actinomycetota</taxon>
        <taxon>Actinomycetes</taxon>
        <taxon>Streptosporangiales</taxon>
        <taxon>Streptosporangiaceae</taxon>
        <taxon>Nonomuraea</taxon>
    </lineage>
</organism>
<evidence type="ECO:0000256" key="2">
    <source>
        <dbReference type="ARBA" id="ARBA00022801"/>
    </source>
</evidence>
<dbReference type="GO" id="GO:0046872">
    <property type="term" value="F:metal ion binding"/>
    <property type="evidence" value="ECO:0007669"/>
    <property type="project" value="UniProtKB-KW"/>
</dbReference>
<evidence type="ECO:0000256" key="4">
    <source>
        <dbReference type="ARBA" id="ARBA00025742"/>
    </source>
</evidence>
<dbReference type="GO" id="GO:0016787">
    <property type="term" value="F:hydrolase activity"/>
    <property type="evidence" value="ECO:0007669"/>
    <property type="project" value="UniProtKB-KW"/>
</dbReference>
<dbReference type="PANTHER" id="PTHR42988:SF2">
    <property type="entry name" value="CYCLIC NUCLEOTIDE PHOSPHODIESTERASE CBUA0032-RELATED"/>
    <property type="match status" value="1"/>
</dbReference>
<accession>A0A918A2B0</accession>
<dbReference type="Gene3D" id="3.60.21.10">
    <property type="match status" value="1"/>
</dbReference>
<evidence type="ECO:0000256" key="1">
    <source>
        <dbReference type="ARBA" id="ARBA00022723"/>
    </source>
</evidence>
<dbReference type="InterPro" id="IPR029052">
    <property type="entry name" value="Metallo-depent_PP-like"/>
</dbReference>
<protein>
    <submittedName>
        <fullName evidence="6">3',5'-cyclic adenosine monophosphate phosphodiesterase CpdA</fullName>
    </submittedName>
</protein>
<dbReference type="PANTHER" id="PTHR42988">
    <property type="entry name" value="PHOSPHOHYDROLASE"/>
    <property type="match status" value="1"/>
</dbReference>
<keyword evidence="1" id="KW-0479">Metal-binding</keyword>
<keyword evidence="3" id="KW-0408">Iron</keyword>
<comment type="similarity">
    <text evidence="4">Belongs to the cyclic nucleotide phosphodiesterase class-III family.</text>
</comment>
<reference evidence="6" key="2">
    <citation type="submission" date="2020-09" db="EMBL/GenBank/DDBJ databases">
        <authorList>
            <person name="Sun Q."/>
            <person name="Zhou Y."/>
        </authorList>
    </citation>
    <scope>NUCLEOTIDE SEQUENCE</scope>
    <source>
        <strain evidence="6">CGMCC 4.7430</strain>
    </source>
</reference>
<evidence type="ECO:0000313" key="6">
    <source>
        <dbReference type="EMBL" id="GGP03021.1"/>
    </source>
</evidence>
<reference evidence="6" key="1">
    <citation type="journal article" date="2014" name="Int. J. Syst. Evol. Microbiol.">
        <title>Complete genome sequence of Corynebacterium casei LMG S-19264T (=DSM 44701T), isolated from a smear-ripened cheese.</title>
        <authorList>
            <consortium name="US DOE Joint Genome Institute (JGI-PGF)"/>
            <person name="Walter F."/>
            <person name="Albersmeier A."/>
            <person name="Kalinowski J."/>
            <person name="Ruckert C."/>
        </authorList>
    </citation>
    <scope>NUCLEOTIDE SEQUENCE</scope>
    <source>
        <strain evidence="6">CGMCC 4.7430</strain>
    </source>
</reference>
<comment type="caution">
    <text evidence="6">The sequence shown here is derived from an EMBL/GenBank/DDBJ whole genome shotgun (WGS) entry which is preliminary data.</text>
</comment>
<sequence>MTVIAHISDIHIGGSEASVERARGVMRHLATLRLDAVVVTGDIADHALVEEYEIAADLLRAEVPLIVCPGNHDAVPPFEKLIGPANQVLRLDEVTIALADSSVPGEPHGHLADETLVWLDGVLAERPEVPAFVGMHHQPIDLGIPYVDRIRLTAPERLEAVVRRHPHVAGVFAGHAHTAVSSTFAGVPLVIAPGVISTCLTHVETDGFPLDYDLPPAFALHFFDGERLLTHFRPVILK</sequence>
<evidence type="ECO:0000259" key="5">
    <source>
        <dbReference type="Pfam" id="PF00149"/>
    </source>
</evidence>
<keyword evidence="2" id="KW-0378">Hydrolase</keyword>
<evidence type="ECO:0000256" key="3">
    <source>
        <dbReference type="ARBA" id="ARBA00023004"/>
    </source>
</evidence>
<proteinExistence type="inferred from homology"/>
<name>A0A918A2B0_9ACTN</name>
<dbReference type="InterPro" id="IPR050884">
    <property type="entry name" value="CNP_phosphodiesterase-III"/>
</dbReference>